<evidence type="ECO:0000256" key="2">
    <source>
        <dbReference type="ARBA" id="ARBA00023125"/>
    </source>
</evidence>
<dbReference type="PRINTS" id="PR00032">
    <property type="entry name" value="HTHARAC"/>
</dbReference>
<dbReference type="GO" id="GO:0003700">
    <property type="term" value="F:DNA-binding transcription factor activity"/>
    <property type="evidence" value="ECO:0007669"/>
    <property type="project" value="InterPro"/>
</dbReference>
<dbReference type="PROSITE" id="PS01124">
    <property type="entry name" value="HTH_ARAC_FAMILY_2"/>
    <property type="match status" value="1"/>
</dbReference>
<evidence type="ECO:0000256" key="3">
    <source>
        <dbReference type="ARBA" id="ARBA00023159"/>
    </source>
</evidence>
<keyword evidence="3" id="KW-0010">Activator</keyword>
<evidence type="ECO:0000313" key="6">
    <source>
        <dbReference type="EMBL" id="NNJ16960.1"/>
    </source>
</evidence>
<dbReference type="InterPro" id="IPR050204">
    <property type="entry name" value="AraC_XylS_family_regulators"/>
</dbReference>
<dbReference type="AlphaFoldDB" id="L1M0X0"/>
<dbReference type="GO" id="GO:0043565">
    <property type="term" value="F:sequence-specific DNA binding"/>
    <property type="evidence" value="ECO:0007669"/>
    <property type="project" value="InterPro"/>
</dbReference>
<dbReference type="Pfam" id="PF12833">
    <property type="entry name" value="HTH_18"/>
    <property type="match status" value="1"/>
</dbReference>
<proteinExistence type="predicted"/>
<dbReference type="EMBL" id="AMWJ02000002">
    <property type="protein sequence ID" value="NNJ16960.1"/>
    <property type="molecule type" value="Genomic_DNA"/>
</dbReference>
<dbReference type="InterPro" id="IPR020449">
    <property type="entry name" value="Tscrpt_reg_AraC-type_HTH"/>
</dbReference>
<gene>
    <name evidence="6" type="ORF">CSV86_018005</name>
</gene>
<dbReference type="Proteomes" id="UP000010448">
    <property type="component" value="Unassembled WGS sequence"/>
</dbReference>
<name>L1M0X0_9PSED</name>
<dbReference type="PANTHER" id="PTHR46796:SF6">
    <property type="entry name" value="ARAC SUBFAMILY"/>
    <property type="match status" value="1"/>
</dbReference>
<dbReference type="OrthoDB" id="2547276at2"/>
<comment type="caution">
    <text evidence="6">The sequence shown here is derived from an EMBL/GenBank/DDBJ whole genome shotgun (WGS) entry which is preliminary data.</text>
</comment>
<keyword evidence="2" id="KW-0238">DNA-binding</keyword>
<dbReference type="Gene3D" id="1.10.10.60">
    <property type="entry name" value="Homeodomain-like"/>
    <property type="match status" value="1"/>
</dbReference>
<comment type="function">
    <text evidence="5">Regulatory protein of the TOL plasmid xyl operons. XylS activates the xylXYZLTEGFJQKIH operon required for the degradation of toluene, m-xylene and p-xylene.</text>
</comment>
<sequence>MTISISTTCVPASERSGFWDDISSRFFVKLDCQLEGFSSNAASGGFEAHLKHSRFGSLDLIDLQASAHSVERRVSAGNDPHYFILSLITHGMCELTQDDRRCAVGAGDIVLYDTRRPYKVVLPRAFRMCSLRIPQETMRLYNPAAERAVSKPLTTASTMGRIIGGLMLTLFEEQEHAAEFGEDAMARPLLEMLSLGLQSLGKGEADPACTRLMQFHLERIKSLIDNHLAEPLLSVEWIAEQLKMSVSSVHRVFSGQPVSVSEYIWGKRLELCRMALANPCLRDRSISDIAYSWGFSSNAHFSRVFKRHLGLSPREYRTLSLAAR</sequence>
<evidence type="ECO:0000256" key="5">
    <source>
        <dbReference type="ARBA" id="ARBA00037345"/>
    </source>
</evidence>
<evidence type="ECO:0000256" key="4">
    <source>
        <dbReference type="ARBA" id="ARBA00023163"/>
    </source>
</evidence>
<organism evidence="6 7">
    <name type="scientific">Pseudomonas bharatica CSV86</name>
    <dbReference type="NCBI Taxonomy" id="1005395"/>
    <lineage>
        <taxon>Bacteria</taxon>
        <taxon>Pseudomonadati</taxon>
        <taxon>Pseudomonadota</taxon>
        <taxon>Gammaproteobacteria</taxon>
        <taxon>Pseudomonadales</taxon>
        <taxon>Pseudomonadaceae</taxon>
        <taxon>Pseudomonas</taxon>
        <taxon>Pseudomonas bharatica</taxon>
    </lineage>
</organism>
<accession>L1M0X0</accession>
<reference evidence="6 7" key="1">
    <citation type="journal article" date="2013" name="Genome Announc.">
        <title>Genome Sequence of Naphthalene-Degrading Soil Bacterium Pseudomonas putida CSV86.</title>
        <authorList>
            <person name="Phale P.S."/>
            <person name="Paliwal V."/>
            <person name="Raju S.C."/>
            <person name="Modak A."/>
            <person name="Purohit H.J."/>
        </authorList>
    </citation>
    <scope>NUCLEOTIDE SEQUENCE [LARGE SCALE GENOMIC DNA]</scope>
    <source>
        <strain evidence="6 7">CSV86</strain>
    </source>
</reference>
<dbReference type="Pfam" id="PF14525">
    <property type="entry name" value="AraC_binding_2"/>
    <property type="match status" value="1"/>
</dbReference>
<evidence type="ECO:0000313" key="7">
    <source>
        <dbReference type="Proteomes" id="UP000010448"/>
    </source>
</evidence>
<dbReference type="eggNOG" id="COG2207">
    <property type="taxonomic scope" value="Bacteria"/>
</dbReference>
<dbReference type="InterPro" id="IPR018060">
    <property type="entry name" value="HTH_AraC"/>
</dbReference>
<keyword evidence="1" id="KW-0805">Transcription regulation</keyword>
<evidence type="ECO:0000256" key="1">
    <source>
        <dbReference type="ARBA" id="ARBA00023015"/>
    </source>
</evidence>
<keyword evidence="7" id="KW-1185">Reference proteome</keyword>
<dbReference type="InterPro" id="IPR009057">
    <property type="entry name" value="Homeodomain-like_sf"/>
</dbReference>
<dbReference type="PANTHER" id="PTHR46796">
    <property type="entry name" value="HTH-TYPE TRANSCRIPTIONAL ACTIVATOR RHAS-RELATED"/>
    <property type="match status" value="1"/>
</dbReference>
<protein>
    <submittedName>
        <fullName evidence="6">Helix-turn-helix domain-containing protein</fullName>
    </submittedName>
</protein>
<dbReference type="InterPro" id="IPR035418">
    <property type="entry name" value="AraC-bd_2"/>
</dbReference>
<dbReference type="SMART" id="SM00342">
    <property type="entry name" value="HTH_ARAC"/>
    <property type="match status" value="1"/>
</dbReference>
<dbReference type="RefSeq" id="WP_009399618.1">
    <property type="nucleotide sequence ID" value="NZ_AMWJ02000002.1"/>
</dbReference>
<dbReference type="SUPFAM" id="SSF46689">
    <property type="entry name" value="Homeodomain-like"/>
    <property type="match status" value="1"/>
</dbReference>
<keyword evidence="4" id="KW-0804">Transcription</keyword>